<evidence type="ECO:0000256" key="4">
    <source>
        <dbReference type="ARBA" id="ARBA00048772"/>
    </source>
</evidence>
<organism evidence="9 10">
    <name type="scientific">Caldisphaera lagunensis (strain DSM 15908 / JCM 11604 / ANMR 0165 / IC-154)</name>
    <dbReference type="NCBI Taxonomy" id="1056495"/>
    <lineage>
        <taxon>Archaea</taxon>
        <taxon>Thermoproteota</taxon>
        <taxon>Thermoprotei</taxon>
        <taxon>Acidilobales</taxon>
        <taxon>Caldisphaeraceae</taxon>
        <taxon>Caldisphaera</taxon>
    </lineage>
</organism>
<dbReference type="FunFam" id="3.40.50.1370:FF:000008">
    <property type="entry name" value="Ornithine carbamoyltransferase"/>
    <property type="match status" value="1"/>
</dbReference>
<dbReference type="InterPro" id="IPR002292">
    <property type="entry name" value="Orn/put_carbamltrans"/>
</dbReference>
<proteinExistence type="inferred from homology"/>
<dbReference type="PRINTS" id="PR00102">
    <property type="entry name" value="OTCASE"/>
</dbReference>
<dbReference type="eggNOG" id="arCOG00912">
    <property type="taxonomic scope" value="Archaea"/>
</dbReference>
<dbReference type="GO" id="GO:0042450">
    <property type="term" value="P:L-arginine biosynthetic process via ornithine"/>
    <property type="evidence" value="ECO:0007669"/>
    <property type="project" value="UniProtKB-UniRule"/>
</dbReference>
<dbReference type="Pfam" id="PF00185">
    <property type="entry name" value="OTCace"/>
    <property type="match status" value="1"/>
</dbReference>
<dbReference type="SUPFAM" id="SSF53671">
    <property type="entry name" value="Aspartate/ornithine carbamoyltransferase"/>
    <property type="match status" value="1"/>
</dbReference>
<keyword evidence="3 5" id="KW-0808">Transferase</keyword>
<dbReference type="Pfam" id="PF02729">
    <property type="entry name" value="OTCace_N"/>
    <property type="match status" value="1"/>
</dbReference>
<dbReference type="AlphaFoldDB" id="L0AAP0"/>
<evidence type="ECO:0000256" key="6">
    <source>
        <dbReference type="NCBIfam" id="TIGR00658"/>
    </source>
</evidence>
<evidence type="ECO:0000313" key="9">
    <source>
        <dbReference type="EMBL" id="AFZ70983.1"/>
    </source>
</evidence>
<evidence type="ECO:0000256" key="3">
    <source>
        <dbReference type="ARBA" id="ARBA00022679"/>
    </source>
</evidence>
<feature type="binding site" evidence="5">
    <location>
        <begin position="241"/>
        <end position="242"/>
    </location>
    <ligand>
        <name>L-ornithine</name>
        <dbReference type="ChEBI" id="CHEBI:46911"/>
    </ligand>
</feature>
<dbReference type="InParanoid" id="L0AAP0"/>
<name>L0AAP0_CALLD</name>
<feature type="binding site" evidence="5">
    <location>
        <begin position="141"/>
        <end position="144"/>
    </location>
    <ligand>
        <name>carbamoyl phosphate</name>
        <dbReference type="ChEBI" id="CHEBI:58228"/>
    </ligand>
</feature>
<dbReference type="FunCoup" id="L0AAP0">
    <property type="interactions" value="170"/>
</dbReference>
<dbReference type="GO" id="GO:0016597">
    <property type="term" value="F:amino acid binding"/>
    <property type="evidence" value="ECO:0007669"/>
    <property type="project" value="InterPro"/>
</dbReference>
<accession>L0AAP0</accession>
<dbReference type="EC" id="2.1.3.3" evidence="2 6"/>
<dbReference type="STRING" id="1056495.Calag_1267"/>
<dbReference type="KEGG" id="clg:Calag_1267"/>
<dbReference type="Gene3D" id="3.40.50.1370">
    <property type="entry name" value="Aspartate/ornithine carbamoyltransferase"/>
    <property type="match status" value="2"/>
</dbReference>
<evidence type="ECO:0000313" key="10">
    <source>
        <dbReference type="Proteomes" id="UP000010469"/>
    </source>
</evidence>
<dbReference type="HAMAP" id="MF_01109">
    <property type="entry name" value="OTCase"/>
    <property type="match status" value="1"/>
</dbReference>
<comment type="similarity">
    <text evidence="1 5">Belongs to the aspartate/ornithine carbamoyltransferase superfamily. OTCase family.</text>
</comment>
<dbReference type="InterPro" id="IPR024904">
    <property type="entry name" value="OTCase_ArgI"/>
</dbReference>
<evidence type="ECO:0000256" key="2">
    <source>
        <dbReference type="ARBA" id="ARBA00013007"/>
    </source>
</evidence>
<feature type="binding site" evidence="5">
    <location>
        <begin position="63"/>
        <end position="66"/>
    </location>
    <ligand>
        <name>carbamoyl phosphate</name>
        <dbReference type="ChEBI" id="CHEBI:58228"/>
    </ligand>
</feature>
<feature type="binding site" evidence="5">
    <location>
        <position position="237"/>
    </location>
    <ligand>
        <name>L-ornithine</name>
        <dbReference type="ChEBI" id="CHEBI:46911"/>
    </ligand>
</feature>
<feature type="domain" description="Aspartate/ornithine carbamoyltransferase Asp/Orn-binding" evidence="7">
    <location>
        <begin position="160"/>
        <end position="315"/>
    </location>
</feature>
<dbReference type="Proteomes" id="UP000010469">
    <property type="component" value="Chromosome"/>
</dbReference>
<keyword evidence="10" id="KW-1185">Reference proteome</keyword>
<evidence type="ECO:0000259" key="7">
    <source>
        <dbReference type="Pfam" id="PF00185"/>
    </source>
</evidence>
<dbReference type="NCBIfam" id="NF001986">
    <property type="entry name" value="PRK00779.1"/>
    <property type="match status" value="1"/>
</dbReference>
<protein>
    <recommendedName>
        <fullName evidence="2 6">Ornithine carbamoyltransferase</fullName>
        <ecNumber evidence="2 6">2.1.3.3</ecNumber>
    </recommendedName>
</protein>
<dbReference type="PRINTS" id="PR00100">
    <property type="entry name" value="AOTCASE"/>
</dbReference>
<dbReference type="InterPro" id="IPR006130">
    <property type="entry name" value="Asp/Orn_carbamoylTrfase"/>
</dbReference>
<sequence>MAIIMSINELKGKDMLCLKDFSPEQVRYLIDLGLDLKRRYHAGERILNTLNGRSIAMIFEKPSTRTRVSLEVAAYQLGAQPIVLGWNELQLGRGEPIKDTARVLSRFVNGITARVRNHNDLIEMAKYASVPIINALSDLSHPMQVIADYMTIYEKKGKFKGLKFAFVGDGSDNMVHSLMIISSQLGVDFYVGSPKDLKPNEEILNAAKKFAEISGSKIVFTEDPFEAVDKADVVYTDVFVSMGQEDIAEAKKKILRPYQVNTKLMERADNKAIFLHCLPAHRGEEVTEEVIEGPWSAVWDEAENRLHSEKAILTSLIP</sequence>
<dbReference type="GO" id="GO:0005737">
    <property type="term" value="C:cytoplasm"/>
    <property type="evidence" value="ECO:0007669"/>
    <property type="project" value="UniProtKB-SubCell"/>
</dbReference>
<gene>
    <name evidence="9" type="ordered locus">Calag_1267</name>
</gene>
<feature type="binding site" evidence="5">
    <location>
        <begin position="277"/>
        <end position="278"/>
    </location>
    <ligand>
        <name>carbamoyl phosphate</name>
        <dbReference type="ChEBI" id="CHEBI:58228"/>
    </ligand>
</feature>
<dbReference type="HOGENOM" id="CLU_043846_3_2_2"/>
<dbReference type="EMBL" id="CP003378">
    <property type="protein sequence ID" value="AFZ70983.1"/>
    <property type="molecule type" value="Genomic_DNA"/>
</dbReference>
<dbReference type="GO" id="GO:0019240">
    <property type="term" value="P:citrulline biosynthetic process"/>
    <property type="evidence" value="ECO:0007669"/>
    <property type="project" value="TreeGrafter"/>
</dbReference>
<feature type="binding site" evidence="5">
    <location>
        <position position="90"/>
    </location>
    <ligand>
        <name>carbamoyl phosphate</name>
        <dbReference type="ChEBI" id="CHEBI:58228"/>
    </ligand>
</feature>
<keyword evidence="5" id="KW-0963">Cytoplasm</keyword>
<evidence type="ECO:0000259" key="8">
    <source>
        <dbReference type="Pfam" id="PF02729"/>
    </source>
</evidence>
<dbReference type="PANTHER" id="PTHR45753">
    <property type="entry name" value="ORNITHINE CARBAMOYLTRANSFERASE, MITOCHONDRIAL"/>
    <property type="match status" value="1"/>
</dbReference>
<evidence type="ECO:0000256" key="5">
    <source>
        <dbReference type="HAMAP-Rule" id="MF_01109"/>
    </source>
</evidence>
<dbReference type="InterPro" id="IPR036901">
    <property type="entry name" value="Asp/Orn_carbamoylTrfase_sf"/>
</dbReference>
<dbReference type="PANTHER" id="PTHR45753:SF3">
    <property type="entry name" value="ORNITHINE TRANSCARBAMYLASE, MITOCHONDRIAL"/>
    <property type="match status" value="1"/>
</dbReference>
<feature type="binding site" evidence="5">
    <location>
        <position position="114"/>
    </location>
    <ligand>
        <name>carbamoyl phosphate</name>
        <dbReference type="ChEBI" id="CHEBI:58228"/>
    </ligand>
</feature>
<evidence type="ECO:0000256" key="1">
    <source>
        <dbReference type="ARBA" id="ARBA00007805"/>
    </source>
</evidence>
<feature type="binding site" evidence="5">
    <location>
        <position position="305"/>
    </location>
    <ligand>
        <name>carbamoyl phosphate</name>
        <dbReference type="ChEBI" id="CHEBI:58228"/>
    </ligand>
</feature>
<comment type="catalytic activity">
    <reaction evidence="4 5">
        <text>carbamoyl phosphate + L-ornithine = L-citrulline + phosphate + H(+)</text>
        <dbReference type="Rhea" id="RHEA:19513"/>
        <dbReference type="ChEBI" id="CHEBI:15378"/>
        <dbReference type="ChEBI" id="CHEBI:43474"/>
        <dbReference type="ChEBI" id="CHEBI:46911"/>
        <dbReference type="ChEBI" id="CHEBI:57743"/>
        <dbReference type="ChEBI" id="CHEBI:58228"/>
        <dbReference type="EC" id="2.1.3.3"/>
    </reaction>
</comment>
<feature type="binding site" evidence="5">
    <location>
        <position position="173"/>
    </location>
    <ligand>
        <name>L-ornithine</name>
        <dbReference type="ChEBI" id="CHEBI:46911"/>
    </ligand>
</feature>
<dbReference type="PROSITE" id="PS00097">
    <property type="entry name" value="CARBAMOYLTRANSFERASE"/>
    <property type="match status" value="1"/>
</dbReference>
<dbReference type="GO" id="GO:0004585">
    <property type="term" value="F:ornithine carbamoyltransferase activity"/>
    <property type="evidence" value="ECO:0007669"/>
    <property type="project" value="UniProtKB-UniRule"/>
</dbReference>
<dbReference type="NCBIfam" id="TIGR00658">
    <property type="entry name" value="orni_carb_tr"/>
    <property type="match status" value="1"/>
</dbReference>
<dbReference type="InterPro" id="IPR006132">
    <property type="entry name" value="Asp/Orn_carbamoyltranf_P-bd"/>
</dbReference>
<feature type="domain" description="Aspartate/ornithine carbamoyltransferase carbamoyl-P binding" evidence="8">
    <location>
        <begin position="13"/>
        <end position="154"/>
    </location>
</feature>
<reference evidence="10" key="1">
    <citation type="submission" date="2012-03" db="EMBL/GenBank/DDBJ databases">
        <title>Complete genome of Caldisphaera lagunensis DSM 15908.</title>
        <authorList>
            <person name="Lucas S."/>
            <person name="Copeland A."/>
            <person name="Lapidus A."/>
            <person name="Glavina del Rio T."/>
            <person name="Dalin E."/>
            <person name="Tice H."/>
            <person name="Bruce D."/>
            <person name="Goodwin L."/>
            <person name="Pitluck S."/>
            <person name="Peters L."/>
            <person name="Mikhailova N."/>
            <person name="Teshima H."/>
            <person name="Kyrpides N."/>
            <person name="Mavromatis K."/>
            <person name="Ivanova N."/>
            <person name="Brettin T."/>
            <person name="Detter J.C."/>
            <person name="Han C."/>
            <person name="Larimer F."/>
            <person name="Land M."/>
            <person name="Hauser L."/>
            <person name="Markowitz V."/>
            <person name="Cheng J.-F."/>
            <person name="Hugenholtz P."/>
            <person name="Woyke T."/>
            <person name="Wu D."/>
            <person name="Spring S."/>
            <person name="Schroeder M."/>
            <person name="Brambilla E."/>
            <person name="Klenk H.-P."/>
            <person name="Eisen J.A."/>
        </authorList>
    </citation>
    <scope>NUCLEOTIDE SEQUENCE [LARGE SCALE GENOMIC DNA]</scope>
    <source>
        <strain evidence="10">DSM 15908 / JCM 11604 / IC-154</strain>
    </source>
</reference>
<dbReference type="InterPro" id="IPR006131">
    <property type="entry name" value="Asp_carbamoyltransf_Asp/Orn-bd"/>
</dbReference>
<comment type="subcellular location">
    <subcellularLocation>
        <location evidence="5">Cytoplasm</location>
    </subcellularLocation>
</comment>